<feature type="region of interest" description="Disordered" evidence="2">
    <location>
        <begin position="16"/>
        <end position="40"/>
    </location>
</feature>
<keyword evidence="3" id="KW-1185">Reference proteome</keyword>
<accession>A0A914RE60</accession>
<sequence>MKRSLLGVFGETIEKKPRKSRSNCDTNLSPSIDDENRASNIANSTINTNALKERNADGQTIGDVPTLNDSFINDNLHDPIAEIAKLKKTIAELEKKNAKTQCPDNAVLQQRLSDAESLVDLPSLNDSNLNTKKEDYTVTIAKLRHTISSKGTTIFNLQKCLEEAYAVQENLKDEKREAVSEKENFKNRNNELREASKVAKDKITKLEAQLEEVHEKLGKCQNDIDQESHEISMENETLNNKVAGLKEVIKEKNQTIAQLQKDLNVAQVLAEEKWNSEKQALEFKLERANLEVEDMLKEYNKMKAQFDREKLAADEKIKKLETKIESLKDKIEDSFSAKEAERDVFPYNRVEIIRLARQLLLEDPSLGLADIIAAKIKKQRALEIELTTTLASRLNIYTDKIPCVVWRLTKIPDDDFEKVLPGFAQFTTNKQICKAMTSYERRRKLTVDILSNSDDESGVELEKKIDLLAGKDWDFILKERNIWHPLYNEDKHLRLIMGNWYPNVGDKDSCMEKFLQSSFAKGVSNYKRYPDPKSKRKYLKGQFEKWVYFTVLIIFLVQAHHLLL</sequence>
<protein>
    <submittedName>
        <fullName evidence="4">Uncharacterized protein</fullName>
    </submittedName>
</protein>
<keyword evidence="1" id="KW-0175">Coiled coil</keyword>
<reference evidence="4" key="1">
    <citation type="submission" date="2022-11" db="UniProtKB">
        <authorList>
            <consortium name="WormBaseParasite"/>
        </authorList>
    </citation>
    <scope>IDENTIFICATION</scope>
</reference>
<evidence type="ECO:0000256" key="2">
    <source>
        <dbReference type="SAM" id="MobiDB-lite"/>
    </source>
</evidence>
<organism evidence="3 4">
    <name type="scientific">Panagrolaimus davidi</name>
    <dbReference type="NCBI Taxonomy" id="227884"/>
    <lineage>
        <taxon>Eukaryota</taxon>
        <taxon>Metazoa</taxon>
        <taxon>Ecdysozoa</taxon>
        <taxon>Nematoda</taxon>
        <taxon>Chromadorea</taxon>
        <taxon>Rhabditida</taxon>
        <taxon>Tylenchina</taxon>
        <taxon>Panagrolaimomorpha</taxon>
        <taxon>Panagrolaimoidea</taxon>
        <taxon>Panagrolaimidae</taxon>
        <taxon>Panagrolaimus</taxon>
    </lineage>
</organism>
<dbReference type="WBParaSite" id="PDA_v2.g9959.t1">
    <property type="protein sequence ID" value="PDA_v2.g9959.t1"/>
    <property type="gene ID" value="PDA_v2.g9959"/>
</dbReference>
<feature type="coiled-coil region" evidence="1">
    <location>
        <begin position="157"/>
        <end position="337"/>
    </location>
</feature>
<evidence type="ECO:0000313" key="4">
    <source>
        <dbReference type="WBParaSite" id="PDA_v2.g9959.t1"/>
    </source>
</evidence>
<name>A0A914RE60_9BILA</name>
<dbReference type="AlphaFoldDB" id="A0A914RE60"/>
<evidence type="ECO:0000256" key="1">
    <source>
        <dbReference type="SAM" id="Coils"/>
    </source>
</evidence>
<proteinExistence type="predicted"/>
<evidence type="ECO:0000313" key="3">
    <source>
        <dbReference type="Proteomes" id="UP000887578"/>
    </source>
</evidence>
<dbReference type="Proteomes" id="UP000887578">
    <property type="component" value="Unplaced"/>
</dbReference>